<name>A0AAV4FW28_9GAST</name>
<evidence type="ECO:0000256" key="4">
    <source>
        <dbReference type="ARBA" id="ARBA00022621"/>
    </source>
</evidence>
<organism evidence="11 12">
    <name type="scientific">Elysia marginata</name>
    <dbReference type="NCBI Taxonomy" id="1093978"/>
    <lineage>
        <taxon>Eukaryota</taxon>
        <taxon>Metazoa</taxon>
        <taxon>Spiralia</taxon>
        <taxon>Lophotrochozoa</taxon>
        <taxon>Mollusca</taxon>
        <taxon>Gastropoda</taxon>
        <taxon>Heterobranchia</taxon>
        <taxon>Euthyneura</taxon>
        <taxon>Panpulmonata</taxon>
        <taxon>Sacoglossa</taxon>
        <taxon>Placobranchoidea</taxon>
        <taxon>Plakobranchidae</taxon>
        <taxon>Elysia</taxon>
    </lineage>
</organism>
<evidence type="ECO:0000256" key="1">
    <source>
        <dbReference type="ARBA" id="ARBA00013895"/>
    </source>
</evidence>
<dbReference type="CDD" id="cd01040">
    <property type="entry name" value="Mb-like"/>
    <property type="match status" value="1"/>
</dbReference>
<evidence type="ECO:0000256" key="2">
    <source>
        <dbReference type="ARBA" id="ARBA00022448"/>
    </source>
</evidence>
<evidence type="ECO:0000256" key="9">
    <source>
        <dbReference type="RuleBase" id="RU000356"/>
    </source>
</evidence>
<keyword evidence="3 9" id="KW-0349">Heme</keyword>
<keyword evidence="7" id="KW-0514">Muscle protein</keyword>
<keyword evidence="2 9" id="KW-0813">Transport</keyword>
<dbReference type="GO" id="GO:0005344">
    <property type="term" value="F:oxygen carrier activity"/>
    <property type="evidence" value="ECO:0007669"/>
    <property type="project" value="UniProtKB-KW"/>
</dbReference>
<dbReference type="GO" id="GO:0020037">
    <property type="term" value="F:heme binding"/>
    <property type="evidence" value="ECO:0007669"/>
    <property type="project" value="InterPro"/>
</dbReference>
<dbReference type="GO" id="GO:0019825">
    <property type="term" value="F:oxygen binding"/>
    <property type="evidence" value="ECO:0007669"/>
    <property type="project" value="InterPro"/>
</dbReference>
<sequence>MFSMYPYTRDWFPNFDTTPEGLEQNAHVKAHVITVMQTIQQFVDFSFEPETLTGLVEKIARVHLGKCVTTVDMEIFWKCFMRQMKRTMGSRFNSKRERAWAKFLTVHNKAYHRVEHDWMRDRLIPVRSPLMLNNLASSPTPATPSISGFWHLLTKGRSGSSRSGLLSRPDYMSLYKPKNTEV</sequence>
<evidence type="ECO:0000313" key="12">
    <source>
        <dbReference type="Proteomes" id="UP000762676"/>
    </source>
</evidence>
<protein>
    <recommendedName>
        <fullName evidence="1">Globin</fullName>
    </recommendedName>
    <alternativeName>
        <fullName evidence="8">Myoglobin</fullName>
    </alternativeName>
</protein>
<comment type="caution">
    <text evidence="11">The sequence shown here is derived from an EMBL/GenBank/DDBJ whole genome shotgun (WGS) entry which is preliminary data.</text>
</comment>
<evidence type="ECO:0000256" key="3">
    <source>
        <dbReference type="ARBA" id="ARBA00022617"/>
    </source>
</evidence>
<evidence type="ECO:0000256" key="6">
    <source>
        <dbReference type="ARBA" id="ARBA00023004"/>
    </source>
</evidence>
<accession>A0AAV4FW28</accession>
<proteinExistence type="inferred from homology"/>
<comment type="similarity">
    <text evidence="9">Belongs to the globin family.</text>
</comment>
<dbReference type="PANTHER" id="PTHR47217">
    <property type="entry name" value="GLOBIN-LIKE PROTEIN"/>
    <property type="match status" value="1"/>
</dbReference>
<keyword evidence="6" id="KW-0408">Iron</keyword>
<dbReference type="GO" id="GO:0046872">
    <property type="term" value="F:metal ion binding"/>
    <property type="evidence" value="ECO:0007669"/>
    <property type="project" value="UniProtKB-KW"/>
</dbReference>
<dbReference type="InterPro" id="IPR012292">
    <property type="entry name" value="Globin/Proto"/>
</dbReference>
<feature type="domain" description="Globin" evidence="10">
    <location>
        <begin position="1"/>
        <end position="116"/>
    </location>
</feature>
<dbReference type="EMBL" id="BMAT01008049">
    <property type="protein sequence ID" value="GFR76923.1"/>
    <property type="molecule type" value="Genomic_DNA"/>
</dbReference>
<evidence type="ECO:0000256" key="5">
    <source>
        <dbReference type="ARBA" id="ARBA00022723"/>
    </source>
</evidence>
<dbReference type="PROSITE" id="PS01033">
    <property type="entry name" value="GLOBIN"/>
    <property type="match status" value="1"/>
</dbReference>
<keyword evidence="4 9" id="KW-0561">Oxygen transport</keyword>
<dbReference type="InterPro" id="IPR044399">
    <property type="entry name" value="Mb-like_M"/>
</dbReference>
<reference evidence="11 12" key="1">
    <citation type="journal article" date="2021" name="Elife">
        <title>Chloroplast acquisition without the gene transfer in kleptoplastic sea slugs, Plakobranchus ocellatus.</title>
        <authorList>
            <person name="Maeda T."/>
            <person name="Takahashi S."/>
            <person name="Yoshida T."/>
            <person name="Shimamura S."/>
            <person name="Takaki Y."/>
            <person name="Nagai Y."/>
            <person name="Toyoda A."/>
            <person name="Suzuki Y."/>
            <person name="Arimoto A."/>
            <person name="Ishii H."/>
            <person name="Satoh N."/>
            <person name="Nishiyama T."/>
            <person name="Hasebe M."/>
            <person name="Maruyama T."/>
            <person name="Minagawa J."/>
            <person name="Obokata J."/>
            <person name="Shigenobu S."/>
        </authorList>
    </citation>
    <scope>NUCLEOTIDE SEQUENCE [LARGE SCALE GENOMIC DNA]</scope>
</reference>
<keyword evidence="12" id="KW-1185">Reference proteome</keyword>
<dbReference type="Gene3D" id="1.10.490.10">
    <property type="entry name" value="Globins"/>
    <property type="match status" value="1"/>
</dbReference>
<dbReference type="InterPro" id="IPR000971">
    <property type="entry name" value="Globin"/>
</dbReference>
<keyword evidence="5" id="KW-0479">Metal-binding</keyword>
<evidence type="ECO:0000259" key="10">
    <source>
        <dbReference type="PROSITE" id="PS01033"/>
    </source>
</evidence>
<dbReference type="InterPro" id="IPR009050">
    <property type="entry name" value="Globin-like_sf"/>
</dbReference>
<dbReference type="SUPFAM" id="SSF46458">
    <property type="entry name" value="Globin-like"/>
    <property type="match status" value="1"/>
</dbReference>
<dbReference type="Pfam" id="PF00042">
    <property type="entry name" value="Globin"/>
    <property type="match status" value="1"/>
</dbReference>
<dbReference type="PANTHER" id="PTHR47217:SF1">
    <property type="entry name" value="GLOBIN-LIKE PROTEIN"/>
    <property type="match status" value="1"/>
</dbReference>
<evidence type="ECO:0000256" key="8">
    <source>
        <dbReference type="ARBA" id="ARBA00030087"/>
    </source>
</evidence>
<gene>
    <name evidence="11" type="ORF">ElyMa_003955300</name>
</gene>
<dbReference type="AlphaFoldDB" id="A0AAV4FW28"/>
<evidence type="ECO:0000256" key="7">
    <source>
        <dbReference type="ARBA" id="ARBA00023179"/>
    </source>
</evidence>
<dbReference type="Proteomes" id="UP000762676">
    <property type="component" value="Unassembled WGS sequence"/>
</dbReference>
<evidence type="ECO:0000313" key="11">
    <source>
        <dbReference type="EMBL" id="GFR76923.1"/>
    </source>
</evidence>